<dbReference type="STRING" id="43151.W5JS35"/>
<proteinExistence type="inferred from homology"/>
<dbReference type="FunCoup" id="W5JS35">
    <property type="interactions" value="738"/>
</dbReference>
<feature type="domain" description="Major facilitator superfamily (MFS) profile" evidence="9">
    <location>
        <begin position="119"/>
        <end position="526"/>
    </location>
</feature>
<dbReference type="eggNOG" id="KOG1330">
    <property type="taxonomic scope" value="Eukaryota"/>
</dbReference>
<gene>
    <name evidence="10" type="ORF">AND_002672</name>
</gene>
<keyword evidence="4 8" id="KW-1133">Transmembrane helix</keyword>
<dbReference type="SUPFAM" id="SSF103473">
    <property type="entry name" value="MFS general substrate transporter"/>
    <property type="match status" value="1"/>
</dbReference>
<dbReference type="Proteomes" id="UP000000673">
    <property type="component" value="Unassembled WGS sequence"/>
</dbReference>
<evidence type="ECO:0000256" key="1">
    <source>
        <dbReference type="ARBA" id="ARBA00004141"/>
    </source>
</evidence>
<evidence type="ECO:0000256" key="4">
    <source>
        <dbReference type="ARBA" id="ARBA00022989"/>
    </source>
</evidence>
<feature type="transmembrane region" description="Helical" evidence="8">
    <location>
        <begin position="243"/>
        <end position="262"/>
    </location>
</feature>
<evidence type="ECO:0000256" key="6">
    <source>
        <dbReference type="ARBA" id="ARBA00024338"/>
    </source>
</evidence>
<feature type="transmembrane region" description="Helical" evidence="8">
    <location>
        <begin position="564"/>
        <end position="588"/>
    </location>
</feature>
<evidence type="ECO:0000259" key="9">
    <source>
        <dbReference type="PROSITE" id="PS50850"/>
    </source>
</evidence>
<keyword evidence="5 8" id="KW-0472">Membrane</keyword>
<evidence type="ECO:0000313" key="10">
    <source>
        <dbReference type="EMBL" id="ETN65559.1"/>
    </source>
</evidence>
<comment type="similarity">
    <text evidence="6">Belongs to the major facilitator superfamily. Spinster (TC 2.A.1.49) family.</text>
</comment>
<feature type="transmembrane region" description="Helical" evidence="8">
    <location>
        <begin position="370"/>
        <end position="391"/>
    </location>
</feature>
<dbReference type="PANTHER" id="PTHR23505">
    <property type="entry name" value="SPINSTER"/>
    <property type="match status" value="1"/>
</dbReference>
<dbReference type="InterPro" id="IPR036259">
    <property type="entry name" value="MFS_trans_sf"/>
</dbReference>
<dbReference type="Pfam" id="PF07690">
    <property type="entry name" value="MFS_1"/>
    <property type="match status" value="1"/>
</dbReference>
<dbReference type="PANTHER" id="PTHR23505:SF79">
    <property type="entry name" value="PROTEIN SPINSTER"/>
    <property type="match status" value="1"/>
</dbReference>
<feature type="transmembrane region" description="Helical" evidence="8">
    <location>
        <begin position="325"/>
        <end position="345"/>
    </location>
</feature>
<dbReference type="PROSITE" id="PS50850">
    <property type="entry name" value="MFS"/>
    <property type="match status" value="1"/>
</dbReference>
<evidence type="ECO:0000256" key="8">
    <source>
        <dbReference type="SAM" id="Phobius"/>
    </source>
</evidence>
<evidence type="ECO:0000256" key="3">
    <source>
        <dbReference type="ARBA" id="ARBA00022692"/>
    </source>
</evidence>
<evidence type="ECO:0000256" key="2">
    <source>
        <dbReference type="ARBA" id="ARBA00022448"/>
    </source>
</evidence>
<accession>W5JS35</accession>
<feature type="transmembrane region" description="Helical" evidence="8">
    <location>
        <begin position="210"/>
        <end position="231"/>
    </location>
</feature>
<sequence>MPSSQGYKKVASEPPIDPVDVVVGGANDTATTAATGTNMPANMGTSQPALASVAGAIQSNPAGKIPATNSQQRLMPTDSDSVSSSQDEGYIEGGPPNGDEDTVTVTTTTGSFGASAWFTVAVLCFVNLINYMDRFTIAGVLTEIQDHFKIGDDEGGLLQTAFVLSYMICAPLFGYLGDRYSRKWIMALGVSLWSTTTLLGSYMHHFGWFITFRALVGIGEASYSTIAPTIISDLFVGDMRSKMLALFYFAIPVGSGFGYIVGSEMATLMGSWVWALRVTPVLGAIAVVLIIMLRDPERGQSEGSHHMQATSYGEDIKAIVRNRSFMLSTAGFTCVAFVAGALAWWGPKFIHLGLTSQPGNEHVTLNEVSFVFGAITMTTGIIGVPLGSYLSQRLSVKHPQADAYICAAGLFVSAPLLLGVLFAVRVNIYLAYALIFFGEVALNLNWAIVADILLYVVVPTRRSTAEAFQILISHAFGDAGSPYFVGLISEAVKRMIRISTDAYANIESAAPSLGMLSLSQLAENVTVTTLSTLNATSTAVPLNLSDMPDSDDDSPLIKFRALQYALFTTCFIEVLGSAFFMLTAIYIVRDKQRVERAIVGCQLELSESSGSGSDGNGTDEGGHRQAAAGPLCTLTTDCNDGSYRQEQRQHQRIGFVPS</sequence>
<keyword evidence="2" id="KW-0813">Transport</keyword>
<dbReference type="VEuPathDB" id="VectorBase:ADAR2_005194"/>
<feature type="transmembrane region" description="Helical" evidence="8">
    <location>
        <begin position="274"/>
        <end position="293"/>
    </location>
</feature>
<dbReference type="CDD" id="cd17328">
    <property type="entry name" value="MFS_spinster_like"/>
    <property type="match status" value="1"/>
</dbReference>
<evidence type="ECO:0000256" key="7">
    <source>
        <dbReference type="SAM" id="MobiDB-lite"/>
    </source>
</evidence>
<dbReference type="EMBL" id="ADMH02000627">
    <property type="protein sequence ID" value="ETN65559.1"/>
    <property type="molecule type" value="Genomic_DNA"/>
</dbReference>
<evidence type="ECO:0000313" key="11">
    <source>
        <dbReference type="EnsemblMetazoa" id="ADAC002672-PA"/>
    </source>
</evidence>
<protein>
    <submittedName>
        <fullName evidence="10">Putative INTEGRAL MEMBRANE EFFLUX PROTEIN EFPA</fullName>
    </submittedName>
</protein>
<name>W5JS35_ANODA</name>
<feature type="region of interest" description="Disordered" evidence="7">
    <location>
        <begin position="1"/>
        <end position="24"/>
    </location>
</feature>
<dbReference type="InterPro" id="IPR044770">
    <property type="entry name" value="MFS_spinster-like"/>
</dbReference>
<feature type="compositionally biased region" description="Polar residues" evidence="7">
    <location>
        <begin position="60"/>
        <end position="87"/>
    </location>
</feature>
<feature type="region of interest" description="Disordered" evidence="7">
    <location>
        <begin position="606"/>
        <end position="628"/>
    </location>
</feature>
<keyword evidence="3 8" id="KW-0812">Transmembrane</keyword>
<feature type="transmembrane region" description="Helical" evidence="8">
    <location>
        <begin position="184"/>
        <end position="204"/>
    </location>
</feature>
<dbReference type="EnsemblMetazoa" id="ADAC002672-RA">
    <property type="protein sequence ID" value="ADAC002672-PA"/>
    <property type="gene ID" value="ADAC002672"/>
</dbReference>
<reference evidence="10" key="2">
    <citation type="submission" date="2010-05" db="EMBL/GenBank/DDBJ databases">
        <authorList>
            <person name="Almeida L.G."/>
            <person name="Nicolas M.F."/>
            <person name="Souza R.C."/>
            <person name="Vasconcelos A.T.R."/>
        </authorList>
    </citation>
    <scope>NUCLEOTIDE SEQUENCE</scope>
</reference>
<reference evidence="10" key="3">
    <citation type="journal article" date="2013" name="Nucleic Acids Res.">
        <title>The genome of Anopheles darlingi, the main neotropical malaria vector.</title>
        <authorList>
            <person name="Marinotti O."/>
            <person name="Cerqueira G.C."/>
            <person name="de Almeida L.G."/>
            <person name="Ferro M.I."/>
            <person name="Loreto E.L."/>
            <person name="Zaha A."/>
            <person name="Teixeira S.M."/>
            <person name="Wespiser A.R."/>
            <person name="Almeida E Silva A."/>
            <person name="Schlindwein A.D."/>
            <person name="Pacheco A.C."/>
            <person name="Silva A.L."/>
            <person name="Graveley B.R."/>
            <person name="Walenz B.P."/>
            <person name="Lima Bde A."/>
            <person name="Ribeiro C.A."/>
            <person name="Nunes-Silva C.G."/>
            <person name="de Carvalho C.R."/>
            <person name="Soares C.M."/>
            <person name="de Menezes C.B."/>
            <person name="Matiolli C."/>
            <person name="Caffrey D."/>
            <person name="Araujo D.A."/>
            <person name="de Oliveira D.M."/>
            <person name="Golenbock D."/>
            <person name="Grisard E.C."/>
            <person name="Fantinatti-Garboggini F."/>
            <person name="de Carvalho F.M."/>
            <person name="Barcellos F.G."/>
            <person name="Prosdocimi F."/>
            <person name="May G."/>
            <person name="Azevedo Junior G.M."/>
            <person name="Guimaraes G.M."/>
            <person name="Goldman G.H."/>
            <person name="Padilha I.Q."/>
            <person name="Batista Jda S."/>
            <person name="Ferro J.A."/>
            <person name="Ribeiro J.M."/>
            <person name="Fietto J.L."/>
            <person name="Dabbas K.M."/>
            <person name="Cerdeira L."/>
            <person name="Agnez-Lima L.F."/>
            <person name="Brocchi M."/>
            <person name="de Carvalho M.O."/>
            <person name="Teixeira Mde M."/>
            <person name="Diniz Maia Mde M."/>
            <person name="Goldman M.H."/>
            <person name="Cruz Schneider M.P."/>
            <person name="Felipe M.S."/>
            <person name="Hungria M."/>
            <person name="Nicolas M.F."/>
            <person name="Pereira M."/>
            <person name="Montes M.A."/>
            <person name="Cantao M.E."/>
            <person name="Vincentz M."/>
            <person name="Rafael M.S."/>
            <person name="Silverman N."/>
            <person name="Stoco P.H."/>
            <person name="Souza R.C."/>
            <person name="Vicentini R."/>
            <person name="Gazzinelli R.T."/>
            <person name="Neves Rde O."/>
            <person name="Silva R."/>
            <person name="Astolfi-Filho S."/>
            <person name="Maciel T.E."/>
            <person name="Urmenyi T.P."/>
            <person name="Tadei W.P."/>
            <person name="Camargo E.P."/>
            <person name="de Vasconcelos A.T."/>
        </authorList>
    </citation>
    <scope>NUCLEOTIDE SEQUENCE</scope>
</reference>
<dbReference type="AlphaFoldDB" id="W5JS35"/>
<dbReference type="Gene3D" id="1.20.1250.20">
    <property type="entry name" value="MFS general substrate transporter like domains"/>
    <property type="match status" value="1"/>
</dbReference>
<evidence type="ECO:0000313" key="12">
    <source>
        <dbReference type="Proteomes" id="UP000000673"/>
    </source>
</evidence>
<dbReference type="InterPro" id="IPR020846">
    <property type="entry name" value="MFS_dom"/>
</dbReference>
<reference evidence="10 12" key="1">
    <citation type="journal article" date="2010" name="BMC Genomics">
        <title>Combination of measures distinguishes pre-miRNAs from other stem-loops in the genome of the newly sequenced Anopheles darlingi.</title>
        <authorList>
            <person name="Mendes N.D."/>
            <person name="Freitas A.T."/>
            <person name="Vasconcelos A.T."/>
            <person name="Sagot M.F."/>
        </authorList>
    </citation>
    <scope>NUCLEOTIDE SEQUENCE</scope>
</reference>
<dbReference type="OMA" id="YICAAGL"/>
<comment type="subcellular location">
    <subcellularLocation>
        <location evidence="1">Membrane</location>
        <topology evidence="1">Multi-pass membrane protein</topology>
    </subcellularLocation>
</comment>
<feature type="transmembrane region" description="Helical" evidence="8">
    <location>
        <begin position="430"/>
        <end position="458"/>
    </location>
</feature>
<dbReference type="GO" id="GO:0022857">
    <property type="term" value="F:transmembrane transporter activity"/>
    <property type="evidence" value="ECO:0007669"/>
    <property type="project" value="InterPro"/>
</dbReference>
<dbReference type="GO" id="GO:0016020">
    <property type="term" value="C:membrane"/>
    <property type="evidence" value="ECO:0007669"/>
    <property type="project" value="UniProtKB-SubCell"/>
</dbReference>
<feature type="region of interest" description="Disordered" evidence="7">
    <location>
        <begin position="60"/>
        <end position="100"/>
    </location>
</feature>
<keyword evidence="12" id="KW-1185">Reference proteome</keyword>
<dbReference type="InterPro" id="IPR011701">
    <property type="entry name" value="MFS"/>
</dbReference>
<feature type="transmembrane region" description="Helical" evidence="8">
    <location>
        <begin position="157"/>
        <end position="177"/>
    </location>
</feature>
<dbReference type="HOGENOM" id="CLU_001265_5_12_1"/>
<feature type="transmembrane region" description="Helical" evidence="8">
    <location>
        <begin position="403"/>
        <end position="424"/>
    </location>
</feature>
<feature type="transmembrane region" description="Helical" evidence="8">
    <location>
        <begin position="114"/>
        <end position="132"/>
    </location>
</feature>
<reference evidence="11" key="4">
    <citation type="submission" date="2015-06" db="UniProtKB">
        <authorList>
            <consortium name="EnsemblMetazoa"/>
        </authorList>
    </citation>
    <scope>IDENTIFICATION</scope>
</reference>
<dbReference type="VEuPathDB" id="VectorBase:ADAC002672"/>
<organism evidence="10">
    <name type="scientific">Anopheles darlingi</name>
    <name type="common">Mosquito</name>
    <dbReference type="NCBI Taxonomy" id="43151"/>
    <lineage>
        <taxon>Eukaryota</taxon>
        <taxon>Metazoa</taxon>
        <taxon>Ecdysozoa</taxon>
        <taxon>Arthropoda</taxon>
        <taxon>Hexapoda</taxon>
        <taxon>Insecta</taxon>
        <taxon>Pterygota</taxon>
        <taxon>Neoptera</taxon>
        <taxon>Endopterygota</taxon>
        <taxon>Diptera</taxon>
        <taxon>Nematocera</taxon>
        <taxon>Culicoidea</taxon>
        <taxon>Culicidae</taxon>
        <taxon>Anophelinae</taxon>
        <taxon>Anopheles</taxon>
    </lineage>
</organism>
<evidence type="ECO:0000256" key="5">
    <source>
        <dbReference type="ARBA" id="ARBA00023136"/>
    </source>
</evidence>